<proteinExistence type="predicted"/>
<dbReference type="Proteomes" id="UP000324222">
    <property type="component" value="Unassembled WGS sequence"/>
</dbReference>
<gene>
    <name evidence="1" type="ORF">E2C01_074599</name>
</gene>
<accession>A0A5B7IDK5</accession>
<organism evidence="1 2">
    <name type="scientific">Portunus trituberculatus</name>
    <name type="common">Swimming crab</name>
    <name type="synonym">Neptunus trituberculatus</name>
    <dbReference type="NCBI Taxonomy" id="210409"/>
    <lineage>
        <taxon>Eukaryota</taxon>
        <taxon>Metazoa</taxon>
        <taxon>Ecdysozoa</taxon>
        <taxon>Arthropoda</taxon>
        <taxon>Crustacea</taxon>
        <taxon>Multicrustacea</taxon>
        <taxon>Malacostraca</taxon>
        <taxon>Eumalacostraca</taxon>
        <taxon>Eucarida</taxon>
        <taxon>Decapoda</taxon>
        <taxon>Pleocyemata</taxon>
        <taxon>Brachyura</taxon>
        <taxon>Eubrachyura</taxon>
        <taxon>Portunoidea</taxon>
        <taxon>Portunidae</taxon>
        <taxon>Portuninae</taxon>
        <taxon>Portunus</taxon>
    </lineage>
</organism>
<dbReference type="AlphaFoldDB" id="A0A5B7IDK5"/>
<evidence type="ECO:0000313" key="1">
    <source>
        <dbReference type="EMBL" id="MPC80036.1"/>
    </source>
</evidence>
<name>A0A5B7IDK5_PORTR</name>
<keyword evidence="2" id="KW-1185">Reference proteome</keyword>
<protein>
    <submittedName>
        <fullName evidence="1">Uncharacterized protein</fullName>
    </submittedName>
</protein>
<reference evidence="1 2" key="1">
    <citation type="submission" date="2019-05" db="EMBL/GenBank/DDBJ databases">
        <title>Another draft genome of Portunus trituberculatus and its Hox gene families provides insights of decapod evolution.</title>
        <authorList>
            <person name="Jeong J.-H."/>
            <person name="Song I."/>
            <person name="Kim S."/>
            <person name="Choi T."/>
            <person name="Kim D."/>
            <person name="Ryu S."/>
            <person name="Kim W."/>
        </authorList>
    </citation>
    <scope>NUCLEOTIDE SEQUENCE [LARGE SCALE GENOMIC DNA]</scope>
    <source>
        <tissue evidence="1">Muscle</tissue>
    </source>
</reference>
<sequence length="148" mass="16673">MRGREAEGRGGVWRPGGGEGCGGGGWWWWWLGWGLDKVRSGETKCQVEGQSEVVCCRDRRSVEVLCWVGLCIVRSDEAKEDTQRVRCFSVRRNSEEVQPLPPSCWRIVPGGVLWRLKAAADRLPSVLRIRPHQGERESSRDGAGVEKR</sequence>
<comment type="caution">
    <text evidence="1">The sequence shown here is derived from an EMBL/GenBank/DDBJ whole genome shotgun (WGS) entry which is preliminary data.</text>
</comment>
<dbReference type="EMBL" id="VSRR010052807">
    <property type="protein sequence ID" value="MPC80036.1"/>
    <property type="molecule type" value="Genomic_DNA"/>
</dbReference>
<evidence type="ECO:0000313" key="2">
    <source>
        <dbReference type="Proteomes" id="UP000324222"/>
    </source>
</evidence>